<protein>
    <recommendedName>
        <fullName evidence="2">DUF6589 domain-containing protein</fullName>
    </recommendedName>
</protein>
<dbReference type="AlphaFoldDB" id="A0AAD6ZN93"/>
<keyword evidence="4" id="KW-1185">Reference proteome</keyword>
<feature type="region of interest" description="Disordered" evidence="1">
    <location>
        <begin position="25"/>
        <end position="50"/>
    </location>
</feature>
<name>A0AAD6ZN93_9AGAR</name>
<sequence>MEETPAPVRLVRKYEKLKKLIVPAVPKPPANASSYTPMTPSTSSSSLPPLPPLSGDFFSSSADSPASASIAGPAITWSNSPITPSSSSSISAPSLRAAKRSKWEKMDDLLSSYGFLSLGDFLDVLFHNHARDEPDPRTPRHIAAVNKFLSGSNTFRMSHLIERLYHHRESRPKRRHTAERAAAFSPHIPLEDIHFAQPSLSAWATRLVGDRIHDSVGTLARKNRDDSESRTHIRASTNGKDPNARVVSWEDTHFTIEGLAQKYATNAELVWYLTECMAAPRKKGVVVICKRRPHPAIQVAAISSFILSRNQYASGDLALPLGIWHFACKSHIDVKRVYCRFGSIISDTTVRTSLNTMTETSIEALQTDVRKATEEDESRWFKIIDNVQEYSPVYEHGLGRDNQLKVGTACTAVRYEDCKPGAFNADDHVARVIAQERQTMTAESIFSSIDWTHNQAVACLHFVRVLAEFVPELAPLRAQITTRFRTAPIAKHLLPEDRKTINQPIGTNAEHELELKGMRAALSDFDQQLGVEPEKSDNILSWVRGDGASHATIMRLKKYLVTSENIYHSFRNVISTPETWHTKATDLNSCASNHFGPAASKDPSSLSRSSNAANMKRPTDLKKCDFYPTSRSMTLIWEARVLDCWRLILNVETDILAHFSALATAKNLPTLDDLVAKADTIRQRYASQTAYDQSLSKSEYDKADPGSQVPSGTPWNSRSTADATPESATDDMPGLSKEGPKIHREAPEFDSDRVLSNAILFLMEFGWWIELNYAIPGGDVGRIIEIFKIFIFTFGGTANQNYMRYMLDLYALLEFECSPDLKEALLNNWLMRLLRTWLEGDLMQEHNNRWLEDMIRRRGGNFDDKFYRQTLSPNVRNFIRLKEDIESAFELKRRGKAHTSPHLRNETKVLLRLYKEEELHLFRSTRSMGHAAVNRFDRGYRRLEGGKLDEYLAQSAEYENLLADMERVRRDSGSSRDGRNSRSSMDLEARATSPSSSDSDSSSASSCSIAQKSGPPSRSQSRNSIQSNLSDASRAAADAVEEWDNVDHSDERLTSGSDLVVTVDQETGQMSCEWYDEEEFADLGEAESEEEDEAEPVVSEVDTEDESDNE</sequence>
<feature type="region of interest" description="Disordered" evidence="1">
    <location>
        <begin position="220"/>
        <end position="242"/>
    </location>
</feature>
<accession>A0AAD6ZN93</accession>
<reference evidence="3" key="1">
    <citation type="submission" date="2023-03" db="EMBL/GenBank/DDBJ databases">
        <title>Massive genome expansion in bonnet fungi (Mycena s.s.) driven by repeated elements and novel gene families across ecological guilds.</title>
        <authorList>
            <consortium name="Lawrence Berkeley National Laboratory"/>
            <person name="Harder C.B."/>
            <person name="Miyauchi S."/>
            <person name="Viragh M."/>
            <person name="Kuo A."/>
            <person name="Thoen E."/>
            <person name="Andreopoulos B."/>
            <person name="Lu D."/>
            <person name="Skrede I."/>
            <person name="Drula E."/>
            <person name="Henrissat B."/>
            <person name="Morin E."/>
            <person name="Kohler A."/>
            <person name="Barry K."/>
            <person name="LaButti K."/>
            <person name="Morin E."/>
            <person name="Salamov A."/>
            <person name="Lipzen A."/>
            <person name="Mereny Z."/>
            <person name="Hegedus B."/>
            <person name="Baldrian P."/>
            <person name="Stursova M."/>
            <person name="Weitz H."/>
            <person name="Taylor A."/>
            <person name="Grigoriev I.V."/>
            <person name="Nagy L.G."/>
            <person name="Martin F."/>
            <person name="Kauserud H."/>
        </authorList>
    </citation>
    <scope>NUCLEOTIDE SEQUENCE</scope>
    <source>
        <strain evidence="3">CBHHK002</strain>
    </source>
</reference>
<gene>
    <name evidence="3" type="ORF">DFH08DRAFT_708758</name>
</gene>
<dbReference type="Proteomes" id="UP001218218">
    <property type="component" value="Unassembled WGS sequence"/>
</dbReference>
<feature type="compositionally biased region" description="Acidic residues" evidence="1">
    <location>
        <begin position="1074"/>
        <end position="1110"/>
    </location>
</feature>
<evidence type="ECO:0000313" key="4">
    <source>
        <dbReference type="Proteomes" id="UP001218218"/>
    </source>
</evidence>
<evidence type="ECO:0000313" key="3">
    <source>
        <dbReference type="EMBL" id="KAJ7330807.1"/>
    </source>
</evidence>
<feature type="region of interest" description="Disordered" evidence="1">
    <location>
        <begin position="696"/>
        <end position="742"/>
    </location>
</feature>
<feature type="compositionally biased region" description="Low complexity" evidence="1">
    <location>
        <begin position="993"/>
        <end position="1008"/>
    </location>
</feature>
<comment type="caution">
    <text evidence="3">The sequence shown here is derived from an EMBL/GenBank/DDBJ whole genome shotgun (WGS) entry which is preliminary data.</text>
</comment>
<feature type="region of interest" description="Disordered" evidence="1">
    <location>
        <begin position="967"/>
        <end position="1110"/>
    </location>
</feature>
<feature type="compositionally biased region" description="Polar residues" evidence="1">
    <location>
        <begin position="708"/>
        <end position="722"/>
    </location>
</feature>
<feature type="compositionally biased region" description="Low complexity" evidence="1">
    <location>
        <begin position="33"/>
        <end position="50"/>
    </location>
</feature>
<feature type="domain" description="DUF6589" evidence="2">
    <location>
        <begin position="436"/>
        <end position="898"/>
    </location>
</feature>
<dbReference type="EMBL" id="JARIHO010000036">
    <property type="protein sequence ID" value="KAJ7330807.1"/>
    <property type="molecule type" value="Genomic_DNA"/>
</dbReference>
<feature type="compositionally biased region" description="Basic and acidic residues" evidence="1">
    <location>
        <begin position="967"/>
        <end position="989"/>
    </location>
</feature>
<dbReference type="InterPro" id="IPR046496">
    <property type="entry name" value="DUF6589"/>
</dbReference>
<dbReference type="Pfam" id="PF20231">
    <property type="entry name" value="DUF6589"/>
    <property type="match status" value="1"/>
</dbReference>
<proteinExistence type="predicted"/>
<evidence type="ECO:0000259" key="2">
    <source>
        <dbReference type="Pfam" id="PF20231"/>
    </source>
</evidence>
<organism evidence="3 4">
    <name type="scientific">Mycena albidolilacea</name>
    <dbReference type="NCBI Taxonomy" id="1033008"/>
    <lineage>
        <taxon>Eukaryota</taxon>
        <taxon>Fungi</taxon>
        <taxon>Dikarya</taxon>
        <taxon>Basidiomycota</taxon>
        <taxon>Agaricomycotina</taxon>
        <taxon>Agaricomycetes</taxon>
        <taxon>Agaricomycetidae</taxon>
        <taxon>Agaricales</taxon>
        <taxon>Marasmiineae</taxon>
        <taxon>Mycenaceae</taxon>
        <taxon>Mycena</taxon>
    </lineage>
</organism>
<feature type="compositionally biased region" description="Basic and acidic residues" evidence="1">
    <location>
        <begin position="222"/>
        <end position="231"/>
    </location>
</feature>
<feature type="compositionally biased region" description="Low complexity" evidence="1">
    <location>
        <begin position="1017"/>
        <end position="1030"/>
    </location>
</feature>
<evidence type="ECO:0000256" key="1">
    <source>
        <dbReference type="SAM" id="MobiDB-lite"/>
    </source>
</evidence>